<proteinExistence type="inferred from homology"/>
<feature type="domain" description="AMIN" evidence="16">
    <location>
        <begin position="58"/>
        <end position="136"/>
    </location>
</feature>
<feature type="signal peptide" evidence="13">
    <location>
        <begin position="1"/>
        <end position="27"/>
    </location>
</feature>
<evidence type="ECO:0000256" key="1">
    <source>
        <dbReference type="ARBA" id="ARBA00004571"/>
    </source>
</evidence>
<sequence>MKQKLYLGLILNLSLFFFGNVISQASATEQPKNTESPATTLEQWQSQLNNSVIIITKIEVQPTATGVELTIDTVDGKRLRRIKYNQGNNLIIDFANAQLNLKEPSFIRTNPVSGIERVTAITLPGNKIRITISGIEGTPTGEIITSDRGLIVNATPPLPVADTQTQPDQVIDVIVTAEKKPERLQDVPISITTIDEQEAEDADIDSFRDISENTPNFTTYTPSRNFVTYSVRGFSNFNFISRDSVAFYIDDVPYDYTNFLGLNVYPIERVEVLRGAQATLYGRNAQAGVVNIITKPPAEELEFEGGISYGNFDSYELEASVSSPIVEDKLAFRLSGTYNNRDGFTENTFLNTDVDSQSGLTARGKLLWTPTEDLRVSFNASVDDYNDGAQPFVALDDEDPFEIQQDFDGFTNLNNDTQSVRVDYRHDAFRLTSISARRFSSSDFEADVDIFSPPTENTAIQVFDVDSDSLSQEIRFQSPNNRSKLQWLAGGYLEFRDFEVNDSSFITDAGITNATAEIDENTLAFFGQASYKPIEPLTLTAGLRYEGFDSTLSNESTSDFTGFDRTVTSFDDVEQDDDILLPRFTAEYRFNPNLMTYASIARGYKPAGVNYFADTEELLTFDTETSINYEIGLKSSFLKNRLNFNLAAFISPVENFQINALDVNTFARQVANVDADIAGVELEVKATPFKGFDAIAGFGYVDATFEDFSNPFGNEELEGNSLPYVPEYTYNLALQYRADFGLFTRLELQGVGTSFFDNPNEFKREPYTLVNARIGYERENYGIYFFANNIFDTEYLTTAFDFGSLGQIASYGNPATYGIQVKTKF</sequence>
<dbReference type="GO" id="GO:0009279">
    <property type="term" value="C:cell outer membrane"/>
    <property type="evidence" value="ECO:0007669"/>
    <property type="project" value="UniProtKB-SubCell"/>
</dbReference>
<keyword evidence="2 11" id="KW-0813">Transport</keyword>
<dbReference type="InterPro" id="IPR036942">
    <property type="entry name" value="Beta-barrel_TonB_sf"/>
</dbReference>
<name>A0A964BTK6_9CYAN</name>
<evidence type="ECO:0000259" key="16">
    <source>
        <dbReference type="Pfam" id="PF11741"/>
    </source>
</evidence>
<dbReference type="GO" id="GO:0006826">
    <property type="term" value="P:iron ion transport"/>
    <property type="evidence" value="ECO:0007669"/>
    <property type="project" value="UniProtKB-KW"/>
</dbReference>
<organism evidence="17 18">
    <name type="scientific">Waterburya agarophytonicola KI4</name>
    <dbReference type="NCBI Taxonomy" id="2874699"/>
    <lineage>
        <taxon>Bacteria</taxon>
        <taxon>Bacillati</taxon>
        <taxon>Cyanobacteriota</taxon>
        <taxon>Cyanophyceae</taxon>
        <taxon>Pleurocapsales</taxon>
        <taxon>Hyellaceae</taxon>
        <taxon>Waterburya</taxon>
        <taxon>Waterburya agarophytonicola</taxon>
    </lineage>
</organism>
<dbReference type="Pfam" id="PF00593">
    <property type="entry name" value="TonB_dep_Rec_b-barrel"/>
    <property type="match status" value="1"/>
</dbReference>
<dbReference type="Pfam" id="PF11741">
    <property type="entry name" value="AMIN"/>
    <property type="match status" value="1"/>
</dbReference>
<evidence type="ECO:0000259" key="14">
    <source>
        <dbReference type="Pfam" id="PF00593"/>
    </source>
</evidence>
<evidence type="ECO:0000256" key="9">
    <source>
        <dbReference type="ARBA" id="ARBA00023136"/>
    </source>
</evidence>
<dbReference type="SUPFAM" id="SSF56935">
    <property type="entry name" value="Porins"/>
    <property type="match status" value="1"/>
</dbReference>
<keyword evidence="8 12" id="KW-0798">TonB box</keyword>
<dbReference type="PROSITE" id="PS52016">
    <property type="entry name" value="TONB_DEPENDENT_REC_3"/>
    <property type="match status" value="1"/>
</dbReference>
<dbReference type="Pfam" id="PF07715">
    <property type="entry name" value="Plug"/>
    <property type="match status" value="1"/>
</dbReference>
<feature type="chain" id="PRO_5038019077" evidence="13">
    <location>
        <begin position="28"/>
        <end position="825"/>
    </location>
</feature>
<dbReference type="EMBL" id="JADWDC010000092">
    <property type="protein sequence ID" value="MCC0179554.1"/>
    <property type="molecule type" value="Genomic_DNA"/>
</dbReference>
<feature type="domain" description="TonB-dependent receptor-like beta-barrel" evidence="14">
    <location>
        <begin position="393"/>
        <end position="790"/>
    </location>
</feature>
<comment type="caution">
    <text evidence="17">The sequence shown here is derived from an EMBL/GenBank/DDBJ whole genome shotgun (WGS) entry which is preliminary data.</text>
</comment>
<comment type="similarity">
    <text evidence="11 12">Belongs to the TonB-dependent receptor family.</text>
</comment>
<dbReference type="InterPro" id="IPR021731">
    <property type="entry name" value="AMIN_dom"/>
</dbReference>
<keyword evidence="7" id="KW-0406">Ion transport</keyword>
<evidence type="ECO:0000313" key="17">
    <source>
        <dbReference type="EMBL" id="MCC0179554.1"/>
    </source>
</evidence>
<dbReference type="Proteomes" id="UP000729733">
    <property type="component" value="Unassembled WGS sequence"/>
</dbReference>
<dbReference type="AlphaFoldDB" id="A0A964BTK6"/>
<evidence type="ECO:0000256" key="5">
    <source>
        <dbReference type="ARBA" id="ARBA00022692"/>
    </source>
</evidence>
<evidence type="ECO:0000256" key="2">
    <source>
        <dbReference type="ARBA" id="ARBA00022448"/>
    </source>
</evidence>
<keyword evidence="4" id="KW-0410">Iron transport</keyword>
<evidence type="ECO:0000256" key="6">
    <source>
        <dbReference type="ARBA" id="ARBA00023004"/>
    </source>
</evidence>
<evidence type="ECO:0000256" key="7">
    <source>
        <dbReference type="ARBA" id="ARBA00023065"/>
    </source>
</evidence>
<reference evidence="17" key="1">
    <citation type="journal article" date="2021" name="Antonie Van Leeuwenhoek">
        <title>Draft genome and description of Waterburya agarophytonicola gen. nov. sp. nov. (Pleurocapsales, Cyanobacteria): a seaweed symbiont.</title>
        <authorList>
            <person name="Bonthond G."/>
            <person name="Shalygin S."/>
            <person name="Bayer T."/>
            <person name="Weinberger F."/>
        </authorList>
    </citation>
    <scope>NUCLEOTIDE SEQUENCE</scope>
    <source>
        <strain evidence="17">KI4</strain>
    </source>
</reference>
<dbReference type="PANTHER" id="PTHR32552:SF81">
    <property type="entry name" value="TONB-DEPENDENT OUTER MEMBRANE RECEPTOR"/>
    <property type="match status" value="1"/>
</dbReference>
<keyword evidence="6" id="KW-0408">Iron</keyword>
<dbReference type="CDD" id="cd01347">
    <property type="entry name" value="ligand_gated_channel"/>
    <property type="match status" value="1"/>
</dbReference>
<gene>
    <name evidence="17" type="ORF">I4641_21575</name>
</gene>
<dbReference type="InterPro" id="IPR012910">
    <property type="entry name" value="Plug_dom"/>
</dbReference>
<evidence type="ECO:0000256" key="8">
    <source>
        <dbReference type="ARBA" id="ARBA00023077"/>
    </source>
</evidence>
<dbReference type="PANTHER" id="PTHR32552">
    <property type="entry name" value="FERRICHROME IRON RECEPTOR-RELATED"/>
    <property type="match status" value="1"/>
</dbReference>
<keyword evidence="3 11" id="KW-1134">Transmembrane beta strand</keyword>
<accession>A0A964BTK6</accession>
<keyword evidence="9 11" id="KW-0472">Membrane</keyword>
<evidence type="ECO:0000256" key="12">
    <source>
        <dbReference type="RuleBase" id="RU003357"/>
    </source>
</evidence>
<comment type="subcellular location">
    <subcellularLocation>
        <location evidence="1 11">Cell outer membrane</location>
        <topology evidence="1 11">Multi-pass membrane protein</topology>
    </subcellularLocation>
</comment>
<dbReference type="Gene3D" id="2.40.170.20">
    <property type="entry name" value="TonB-dependent receptor, beta-barrel domain"/>
    <property type="match status" value="1"/>
</dbReference>
<dbReference type="InterPro" id="IPR000531">
    <property type="entry name" value="Beta-barrel_TonB"/>
</dbReference>
<protein>
    <submittedName>
        <fullName evidence="17">TonB-dependent receptor</fullName>
    </submittedName>
</protein>
<feature type="domain" description="TonB-dependent receptor plug" evidence="15">
    <location>
        <begin position="184"/>
        <end position="289"/>
    </location>
</feature>
<evidence type="ECO:0000256" key="11">
    <source>
        <dbReference type="PROSITE-ProRule" id="PRU01360"/>
    </source>
</evidence>
<evidence type="ECO:0000313" key="18">
    <source>
        <dbReference type="Proteomes" id="UP000729733"/>
    </source>
</evidence>
<dbReference type="InterPro" id="IPR039426">
    <property type="entry name" value="TonB-dep_rcpt-like"/>
</dbReference>
<keyword evidence="18" id="KW-1185">Reference proteome</keyword>
<keyword evidence="5 11" id="KW-0812">Transmembrane</keyword>
<evidence type="ECO:0000256" key="10">
    <source>
        <dbReference type="ARBA" id="ARBA00023237"/>
    </source>
</evidence>
<evidence type="ECO:0000256" key="3">
    <source>
        <dbReference type="ARBA" id="ARBA00022452"/>
    </source>
</evidence>
<keyword evidence="13" id="KW-0732">Signal</keyword>
<evidence type="ECO:0000259" key="15">
    <source>
        <dbReference type="Pfam" id="PF07715"/>
    </source>
</evidence>
<keyword evidence="17" id="KW-0675">Receptor</keyword>
<evidence type="ECO:0000256" key="13">
    <source>
        <dbReference type="SAM" id="SignalP"/>
    </source>
</evidence>
<keyword evidence="10 11" id="KW-0998">Cell outer membrane</keyword>
<evidence type="ECO:0000256" key="4">
    <source>
        <dbReference type="ARBA" id="ARBA00022496"/>
    </source>
</evidence>
<dbReference type="RefSeq" id="WP_229642653.1">
    <property type="nucleotide sequence ID" value="NZ_JADWDC010000092.1"/>
</dbReference>